<protein>
    <submittedName>
        <fullName evidence="2">Uncharacterized protein</fullName>
    </submittedName>
</protein>
<gene>
    <name evidence="2" type="ORF">F2P81_003946</name>
</gene>
<organism evidence="2 3">
    <name type="scientific">Scophthalmus maximus</name>
    <name type="common">Turbot</name>
    <name type="synonym">Psetta maxima</name>
    <dbReference type="NCBI Taxonomy" id="52904"/>
    <lineage>
        <taxon>Eukaryota</taxon>
        <taxon>Metazoa</taxon>
        <taxon>Chordata</taxon>
        <taxon>Craniata</taxon>
        <taxon>Vertebrata</taxon>
        <taxon>Euteleostomi</taxon>
        <taxon>Actinopterygii</taxon>
        <taxon>Neopterygii</taxon>
        <taxon>Teleostei</taxon>
        <taxon>Neoteleostei</taxon>
        <taxon>Acanthomorphata</taxon>
        <taxon>Carangaria</taxon>
        <taxon>Pleuronectiformes</taxon>
        <taxon>Pleuronectoidei</taxon>
        <taxon>Scophthalmidae</taxon>
        <taxon>Scophthalmus</taxon>
    </lineage>
</organism>
<comment type="caution">
    <text evidence="2">The sequence shown here is derived from an EMBL/GenBank/DDBJ whole genome shotgun (WGS) entry which is preliminary data.</text>
</comment>
<accession>A0A6A4TJY8</accession>
<evidence type="ECO:0000313" key="3">
    <source>
        <dbReference type="Proteomes" id="UP000438429"/>
    </source>
</evidence>
<evidence type="ECO:0000256" key="1">
    <source>
        <dbReference type="SAM" id="MobiDB-lite"/>
    </source>
</evidence>
<evidence type="ECO:0000313" key="2">
    <source>
        <dbReference type="EMBL" id="KAF0044788.1"/>
    </source>
</evidence>
<feature type="compositionally biased region" description="Basic residues" evidence="1">
    <location>
        <begin position="127"/>
        <end position="142"/>
    </location>
</feature>
<proteinExistence type="predicted"/>
<dbReference type="AlphaFoldDB" id="A0A6A4TJY8"/>
<name>A0A6A4TJY8_SCOMX</name>
<reference evidence="2 3" key="1">
    <citation type="submission" date="2019-06" db="EMBL/GenBank/DDBJ databases">
        <title>Draft genomes of female and male turbot (Scophthalmus maximus).</title>
        <authorList>
            <person name="Xu H."/>
            <person name="Xu X.-W."/>
            <person name="Shao C."/>
            <person name="Chen S."/>
        </authorList>
    </citation>
    <scope>NUCLEOTIDE SEQUENCE [LARGE SCALE GENOMIC DNA]</scope>
    <source>
        <strain evidence="2">Ysfricsl-2016a</strain>
        <tissue evidence="2">Blood</tissue>
    </source>
</reference>
<dbReference type="Proteomes" id="UP000438429">
    <property type="component" value="Unassembled WGS sequence"/>
</dbReference>
<dbReference type="EMBL" id="VEVO01000003">
    <property type="protein sequence ID" value="KAF0044788.1"/>
    <property type="molecule type" value="Genomic_DNA"/>
</dbReference>
<feature type="region of interest" description="Disordered" evidence="1">
    <location>
        <begin position="127"/>
        <end position="152"/>
    </location>
</feature>
<sequence length="257" mass="28829">MIAHFEWRRILNGDAITVKNIVKKLEVATTMTYQFQDELNSHGLYLRNYSDLYPPLSRGFAVTKPHLKSAAKNIALDVISRAVGKFTRGGDNQEGAGGIMVLARRAIKRPPAQRVLQGGINCRRADKRKSVARNRVKGRKSSRQQQQQDPDRHTSFKFFLNMALLHHKSSECSMAELDLFSAPMTQLSIEEKQFTEVLPISAITHCGPIEFFIPGDEDKYLDLNDTLLHLSVKITNVDGSDLVADAPVALINYPLNL</sequence>